<dbReference type="Pfam" id="PF01702">
    <property type="entry name" value="TGT"/>
    <property type="match status" value="1"/>
</dbReference>
<feature type="domain" description="tRNA-guanine(15) transglycosylase-like" evidence="4">
    <location>
        <begin position="28"/>
        <end position="388"/>
    </location>
</feature>
<dbReference type="GO" id="GO:0008479">
    <property type="term" value="F:tRNA-guanosine(34) queuine transglycosylase activity"/>
    <property type="evidence" value="ECO:0007669"/>
    <property type="project" value="InterPro"/>
</dbReference>
<protein>
    <submittedName>
        <fullName evidence="5">Queuine tRNA-ribosyltransferase</fullName>
    </submittedName>
</protein>
<dbReference type="PANTHER" id="PTHR46499">
    <property type="entry name" value="QUEUINE TRNA-RIBOSYLTRANSFERASE"/>
    <property type="match status" value="1"/>
</dbReference>
<dbReference type="EMBL" id="BK032514">
    <property type="protein sequence ID" value="DAF45206.1"/>
    <property type="molecule type" value="Genomic_DNA"/>
</dbReference>
<reference evidence="5" key="1">
    <citation type="journal article" date="2021" name="Proc. Natl. Acad. Sci. U.S.A.">
        <title>A Catalog of Tens of Thousands of Viruses from Human Metagenomes Reveals Hidden Associations with Chronic Diseases.</title>
        <authorList>
            <person name="Tisza M.J."/>
            <person name="Buck C.B."/>
        </authorList>
    </citation>
    <scope>NUCLEOTIDE SEQUENCE</scope>
    <source>
        <strain evidence="5">CtBLh2</strain>
    </source>
</reference>
<evidence type="ECO:0000256" key="3">
    <source>
        <dbReference type="ARBA" id="ARBA00022694"/>
    </source>
</evidence>
<evidence type="ECO:0000256" key="2">
    <source>
        <dbReference type="ARBA" id="ARBA00022679"/>
    </source>
</evidence>
<dbReference type="HAMAP" id="MF_00168">
    <property type="entry name" value="Q_tRNA_Tgt"/>
    <property type="match status" value="1"/>
</dbReference>
<dbReference type="NCBIfam" id="TIGR00430">
    <property type="entry name" value="Q_tRNA_tgt"/>
    <property type="match status" value="1"/>
</dbReference>
<dbReference type="SUPFAM" id="SSF51713">
    <property type="entry name" value="tRNA-guanine transglycosylase"/>
    <property type="match status" value="1"/>
</dbReference>
<evidence type="ECO:0000313" key="5">
    <source>
        <dbReference type="EMBL" id="DAF45206.1"/>
    </source>
</evidence>
<dbReference type="GO" id="GO:0008616">
    <property type="term" value="P:tRNA queuosine(34) biosynthetic process"/>
    <property type="evidence" value="ECO:0007669"/>
    <property type="project" value="TreeGrafter"/>
</dbReference>
<evidence type="ECO:0000256" key="1">
    <source>
        <dbReference type="ARBA" id="ARBA00022676"/>
    </source>
</evidence>
<dbReference type="Gene3D" id="3.20.20.105">
    <property type="entry name" value="Queuine tRNA-ribosyltransferase-like"/>
    <property type="match status" value="1"/>
</dbReference>
<sequence length="392" mass="44124">MRKDTNILCIFAEYMSMKFTLQYKDPASKARAGELTTDHGVVRTPIFMPVGTAATVKGLFHRDVRDEAHAQIILANTYHLYLRPGMEIIEQAGGVHRFSTWEGPMLTDSGGFQVFSLAACRKLKEEGCHFRSHIDGSKHLFTPESVIDTERTIGADIMMAFDECPPGDAPREYAAKSLDLTERWLDRCFNRYRQTAPKYGHYQALFPIVQGCAYPDLRARAAENVKQYDADGYAIGGLAVGEPTEVMYEMIEVVNAILPEDRPRYLMGVGTPVNILEGIERGVDMFDCVMPTRNGRNGQLFTAEGVINIRNKKWEADFSPIDPEGTAFVDRLYSKAYLHHLAACGEMLAAEIASLHNIAFYLRLVTMAREHIAAGDFTPWKQQMVARLQRRL</sequence>
<organism evidence="5">
    <name type="scientific">Siphoviridae sp. ctBLh2</name>
    <dbReference type="NCBI Taxonomy" id="2827803"/>
    <lineage>
        <taxon>Viruses</taxon>
        <taxon>Duplodnaviria</taxon>
        <taxon>Heunggongvirae</taxon>
        <taxon>Uroviricota</taxon>
        <taxon>Caudoviricetes</taxon>
    </lineage>
</organism>
<dbReference type="NCBIfam" id="TIGR00449">
    <property type="entry name" value="tgt_general"/>
    <property type="match status" value="1"/>
</dbReference>
<keyword evidence="2" id="KW-0808">Transferase</keyword>
<dbReference type="InterPro" id="IPR004803">
    <property type="entry name" value="TGT"/>
</dbReference>
<dbReference type="PANTHER" id="PTHR46499:SF1">
    <property type="entry name" value="QUEUINE TRNA-RIBOSYLTRANSFERASE"/>
    <property type="match status" value="1"/>
</dbReference>
<keyword evidence="3" id="KW-0819">tRNA processing</keyword>
<name>A0A8S5S2J8_9CAUD</name>
<keyword evidence="1" id="KW-0328">Glycosyltransferase</keyword>
<dbReference type="FunFam" id="3.20.20.105:FF:000001">
    <property type="entry name" value="Queuine tRNA-ribosyltransferase"/>
    <property type="match status" value="1"/>
</dbReference>
<dbReference type="InterPro" id="IPR002616">
    <property type="entry name" value="tRNA_ribo_trans-like"/>
</dbReference>
<dbReference type="InterPro" id="IPR036511">
    <property type="entry name" value="TGT-like_sf"/>
</dbReference>
<evidence type="ECO:0000259" key="4">
    <source>
        <dbReference type="Pfam" id="PF01702"/>
    </source>
</evidence>
<dbReference type="InterPro" id="IPR050076">
    <property type="entry name" value="ArchSynthase1/Queuine_TRR"/>
</dbReference>
<accession>A0A8S5S2J8</accession>
<proteinExistence type="inferred from homology"/>